<dbReference type="Proteomes" id="UP001281147">
    <property type="component" value="Unassembled WGS sequence"/>
</dbReference>
<name>A0ACC3MZ25_9PEZI</name>
<organism evidence="1 2">
    <name type="scientific">Vermiconidia calcicola</name>
    <dbReference type="NCBI Taxonomy" id="1690605"/>
    <lineage>
        <taxon>Eukaryota</taxon>
        <taxon>Fungi</taxon>
        <taxon>Dikarya</taxon>
        <taxon>Ascomycota</taxon>
        <taxon>Pezizomycotina</taxon>
        <taxon>Dothideomycetes</taxon>
        <taxon>Dothideomycetidae</taxon>
        <taxon>Mycosphaerellales</taxon>
        <taxon>Extremaceae</taxon>
        <taxon>Vermiconidia</taxon>
    </lineage>
</organism>
<sequence>MAGAILRFAPALCLAIWSSTVKAQNDSAIAANLEHFWSYGRSPAVYPTPQMSGSSGWEAAHEFARNLVSQMTNDEKNNITYGTRYASTTNGCSGNIPALERLGFPGLCLSDSGNGLRGTDGVNGYASGLHMGATWNRDLTLQRAQFMGAEFERKGVNVILGPVVGPLGRISENGRNWEGFSNDPYLSGALTHETIIGLQEHVIACVKHFILNEQETNRNPSLIDPTAYNVSVSSNLDSKTMHELYLWPFQDAVKAGVGSVMCSYNQINGSYGCQNSWTQNGLLKGELGFQGFIVTDWFAQHAGLATARAGLDMVMPASDYWADGNLTLMVNNGSLPQSRLNDMATRILASWYKYAQLDNPGFGMPVNLLDPHEFVNARDPAANPMLLQAAVEGHVLVKNVNGALPMSKPKVLSLYGYDGIAQAQNAPSAPGLPAKWAFGLSGVQTLLGVGDFTDTYLWETFASDNPWDTPVPAIALNGTVITGGGSGSTTPAYIDAPYDAFLRRAKQDGTFLAWDFYNQAPTVNAASDACIVFINAEASEGWDRPNLADRYSDRLVQNVASQCSNTHVVIHNAGIRLVDAWINNPNITAVIFGHLPGQDSGQALVDIMYGVQSPSGRLPYTVAKSASDYGRLLGPVVPTNTTQWHTQDNFTEGVYIDYRDFIAKNVMPRYEFGYGLTYTTFSYSNLQSQAVGSISTPWTAGNNSDHFEGGDPALWQTVAQVSCMITNSGSVAAAEVAQLYVHIPGGPQKVLRGFEKSYLQPGESSTVSFELTRRDLSAFDEGVGSWVLQGGRYKVFVGKSVLDIQLTGRIAV</sequence>
<evidence type="ECO:0000313" key="2">
    <source>
        <dbReference type="Proteomes" id="UP001281147"/>
    </source>
</evidence>
<accession>A0ACC3MZ25</accession>
<comment type="caution">
    <text evidence="1">The sequence shown here is derived from an EMBL/GenBank/DDBJ whole genome shotgun (WGS) entry which is preliminary data.</text>
</comment>
<reference evidence="1" key="1">
    <citation type="submission" date="2023-07" db="EMBL/GenBank/DDBJ databases">
        <title>Black Yeasts Isolated from many extreme environments.</title>
        <authorList>
            <person name="Coleine C."/>
            <person name="Stajich J.E."/>
            <person name="Selbmann L."/>
        </authorList>
    </citation>
    <scope>NUCLEOTIDE SEQUENCE</scope>
    <source>
        <strain evidence="1">CCFEE 5714</strain>
    </source>
</reference>
<gene>
    <name evidence="1" type="ORF">LTR37_012771</name>
</gene>
<protein>
    <submittedName>
        <fullName evidence="1">Uncharacterized protein</fullName>
    </submittedName>
</protein>
<dbReference type="EMBL" id="JAUTXU010000120">
    <property type="protein sequence ID" value="KAK3706393.1"/>
    <property type="molecule type" value="Genomic_DNA"/>
</dbReference>
<keyword evidence="2" id="KW-1185">Reference proteome</keyword>
<evidence type="ECO:0000313" key="1">
    <source>
        <dbReference type="EMBL" id="KAK3706393.1"/>
    </source>
</evidence>
<proteinExistence type="predicted"/>